<dbReference type="OrthoDB" id="2596854at2759"/>
<dbReference type="AlphaFoldDB" id="A0A4V1M4M8"/>
<gene>
    <name evidence="1" type="ORF">M231_01765</name>
</gene>
<dbReference type="InParanoid" id="A0A4V1M4M8"/>
<organism evidence="1 2">
    <name type="scientific">Tremella mesenterica</name>
    <name type="common">Jelly fungus</name>
    <dbReference type="NCBI Taxonomy" id="5217"/>
    <lineage>
        <taxon>Eukaryota</taxon>
        <taxon>Fungi</taxon>
        <taxon>Dikarya</taxon>
        <taxon>Basidiomycota</taxon>
        <taxon>Agaricomycotina</taxon>
        <taxon>Tremellomycetes</taxon>
        <taxon>Tremellales</taxon>
        <taxon>Tremellaceae</taxon>
        <taxon>Tremella</taxon>
    </lineage>
</organism>
<reference evidence="1 2" key="1">
    <citation type="submission" date="2016-06" db="EMBL/GenBank/DDBJ databases">
        <title>Evolution of pathogenesis and genome organization in the Tremellales.</title>
        <authorList>
            <person name="Cuomo C."/>
            <person name="Litvintseva A."/>
            <person name="Heitman J."/>
            <person name="Chen Y."/>
            <person name="Sun S."/>
            <person name="Springer D."/>
            <person name="Dromer F."/>
            <person name="Young S."/>
            <person name="Zeng Q."/>
            <person name="Chapman S."/>
            <person name="Gujja S."/>
            <person name="Saif S."/>
            <person name="Birren B."/>
        </authorList>
    </citation>
    <scope>NUCLEOTIDE SEQUENCE [LARGE SCALE GENOMIC DNA]</scope>
    <source>
        <strain evidence="1 2">ATCC 28783</strain>
    </source>
</reference>
<name>A0A4V1M4M8_TREME</name>
<keyword evidence="2" id="KW-1185">Reference proteome</keyword>
<dbReference type="VEuPathDB" id="FungiDB:TREMEDRAFT_60066"/>
<sequence>MPENIFSNTSHVLTTHLASTHNHPNTSGLIVRRIPQEPIKDQGPIVGHTNTSNRLAAEMFKQLLQDDPLSPAIKDDSLTSEPVNPEPESLYDWYDIVLRRPADPNVKATLDISVDPDLHPLAVEHPARVWNFLLHSTPRKYQPTIRWKYDISHSHESEITGAQEDSFLAHLTLTLPPEHPFFDSNPHKKALMDTFGTEEYEVAAEQAKGVIRCTGERRSLKALAQNVAITKLIIHGAFTWIFGEILNVQLRIKAEEDEADTSVHEFHSEFAIF</sequence>
<protein>
    <submittedName>
        <fullName evidence="1">Uncharacterized protein</fullName>
    </submittedName>
</protein>
<evidence type="ECO:0000313" key="1">
    <source>
        <dbReference type="EMBL" id="RXK40917.1"/>
    </source>
</evidence>
<dbReference type="Proteomes" id="UP000289152">
    <property type="component" value="Unassembled WGS sequence"/>
</dbReference>
<comment type="caution">
    <text evidence="1">The sequence shown here is derived from an EMBL/GenBank/DDBJ whole genome shotgun (WGS) entry which is preliminary data.</text>
</comment>
<evidence type="ECO:0000313" key="2">
    <source>
        <dbReference type="Proteomes" id="UP000289152"/>
    </source>
</evidence>
<dbReference type="EMBL" id="SDIL01000013">
    <property type="protein sequence ID" value="RXK40917.1"/>
    <property type="molecule type" value="Genomic_DNA"/>
</dbReference>
<accession>A0A4V1M4M8</accession>
<proteinExistence type="predicted"/>